<dbReference type="PANTHER" id="PTHR13878:SF91">
    <property type="entry name" value="FAD BINDING DOMAIN PROTEIN (AFU_ORTHOLOGUE AFUA_6G12070)-RELATED"/>
    <property type="match status" value="1"/>
</dbReference>
<evidence type="ECO:0000256" key="2">
    <source>
        <dbReference type="ARBA" id="ARBA00023002"/>
    </source>
</evidence>
<gene>
    <name evidence="5" type="ORF">LTR78_008396</name>
</gene>
<evidence type="ECO:0000259" key="4">
    <source>
        <dbReference type="PROSITE" id="PS51387"/>
    </source>
</evidence>
<protein>
    <recommendedName>
        <fullName evidence="4">FAD-binding PCMH-type domain-containing protein</fullName>
    </recommendedName>
</protein>
<dbReference type="PANTHER" id="PTHR13878">
    <property type="entry name" value="GULONOLACTONE OXIDASE"/>
    <property type="match status" value="1"/>
</dbReference>
<comment type="caution">
    <text evidence="5">The sequence shown here is derived from an EMBL/GenBank/DDBJ whole genome shotgun (WGS) entry which is preliminary data.</text>
</comment>
<evidence type="ECO:0000313" key="5">
    <source>
        <dbReference type="EMBL" id="KAK3671663.1"/>
    </source>
</evidence>
<dbReference type="InterPro" id="IPR006094">
    <property type="entry name" value="Oxid_FAD_bind_N"/>
</dbReference>
<evidence type="ECO:0000256" key="1">
    <source>
        <dbReference type="ARBA" id="ARBA00005466"/>
    </source>
</evidence>
<feature type="domain" description="FAD-binding PCMH-type" evidence="4">
    <location>
        <begin position="133"/>
        <end position="316"/>
    </location>
</feature>
<dbReference type="GO" id="GO:0016491">
    <property type="term" value="F:oxidoreductase activity"/>
    <property type="evidence" value="ECO:0007669"/>
    <property type="project" value="UniProtKB-KW"/>
</dbReference>
<keyword evidence="6" id="KW-1185">Reference proteome</keyword>
<dbReference type="GO" id="GO:0071949">
    <property type="term" value="F:FAD binding"/>
    <property type="evidence" value="ECO:0007669"/>
    <property type="project" value="InterPro"/>
</dbReference>
<dbReference type="InterPro" id="IPR050432">
    <property type="entry name" value="FAD-linked_Oxidoreductases_BP"/>
</dbReference>
<evidence type="ECO:0000313" key="6">
    <source>
        <dbReference type="Proteomes" id="UP001274830"/>
    </source>
</evidence>
<proteinExistence type="inferred from homology"/>
<dbReference type="EMBL" id="JAUTXT010000040">
    <property type="protein sequence ID" value="KAK3671663.1"/>
    <property type="molecule type" value="Genomic_DNA"/>
</dbReference>
<reference evidence="5" key="1">
    <citation type="submission" date="2023-07" db="EMBL/GenBank/DDBJ databases">
        <title>Black Yeasts Isolated from many extreme environments.</title>
        <authorList>
            <person name="Coleine C."/>
            <person name="Stajich J.E."/>
            <person name="Selbmann L."/>
        </authorList>
    </citation>
    <scope>NUCLEOTIDE SEQUENCE</scope>
    <source>
        <strain evidence="5">CCFEE 5485</strain>
    </source>
</reference>
<dbReference type="AlphaFoldDB" id="A0AAE0TUR3"/>
<keyword evidence="2" id="KW-0560">Oxidoreductase</keyword>
<dbReference type="Pfam" id="PF01565">
    <property type="entry name" value="FAD_binding_4"/>
    <property type="match status" value="1"/>
</dbReference>
<sequence>MTYLRFITSLLLAACGTIAAPTGPQRRASTPISSITVAQWVSFNQSVNGRLHVNYPFAKPCYSLYEGKTSAPNTAQCSAIQNGYTDEVYVASQPGGYMNTNWGYCQATAQECGLDFNLPQDPLYYTPPANCRQGATPDYYVDVQAVSDVQATLAFVNKTGIPLVIKNSGHDYKGRSSAPNSLALWTHNLQPAMKLTRNFVPDGCTAPAADGVTMGAGQGFGDLYSFAEANGITIVGGSSRTVGAVGGWISGGGHGALCNTLGLGVDNVLQIKAVLPNGTYVTANRCQNQDIFFALRGGGGSTFGVNIEMTTTAHPKTQLQVAYIRFLSADLDSINKFIAVAVQNGDQWAKDGWGGYISPGAMSILVSGLVLFNPKLTHAEAVASIKPMTDYVASLGNIALNNEVDTSPSFYQAYNQYLLPNEEKVGIGLAVGSRLMPRSLFTSTSGQQSLTTALEQVGKQVEPITGTTANPDLKVVSYGAPYQFLVTAPSSYPDNDTVASSVTPAWRDTLWHVIVGQAFANNADVGTINKAFASAHSAAKILEGVAPNSGAYQNEADVFQDNYIQAFWGQEKYDKLLSMKKTLDPGNLLTCWECIGWDSGDARYGCYPAAPS</sequence>
<feature type="signal peptide" evidence="3">
    <location>
        <begin position="1"/>
        <end position="19"/>
    </location>
</feature>
<name>A0AAE0TUR3_9PEZI</name>
<organism evidence="5 6">
    <name type="scientific">Recurvomyces mirabilis</name>
    <dbReference type="NCBI Taxonomy" id="574656"/>
    <lineage>
        <taxon>Eukaryota</taxon>
        <taxon>Fungi</taxon>
        <taxon>Dikarya</taxon>
        <taxon>Ascomycota</taxon>
        <taxon>Pezizomycotina</taxon>
        <taxon>Dothideomycetes</taxon>
        <taxon>Dothideomycetidae</taxon>
        <taxon>Mycosphaerellales</taxon>
        <taxon>Teratosphaeriaceae</taxon>
        <taxon>Recurvomyces</taxon>
    </lineage>
</organism>
<dbReference type="InterPro" id="IPR012951">
    <property type="entry name" value="BBE"/>
</dbReference>
<accession>A0AAE0TUR3</accession>
<dbReference type="SUPFAM" id="SSF56176">
    <property type="entry name" value="FAD-binding/transporter-associated domain-like"/>
    <property type="match status" value="1"/>
</dbReference>
<dbReference type="Gene3D" id="3.30.465.10">
    <property type="match status" value="1"/>
</dbReference>
<dbReference type="InterPro" id="IPR016166">
    <property type="entry name" value="FAD-bd_PCMH"/>
</dbReference>
<feature type="chain" id="PRO_5042021165" description="FAD-binding PCMH-type domain-containing protein" evidence="3">
    <location>
        <begin position="20"/>
        <end position="612"/>
    </location>
</feature>
<evidence type="ECO:0000256" key="3">
    <source>
        <dbReference type="SAM" id="SignalP"/>
    </source>
</evidence>
<dbReference type="Pfam" id="PF08031">
    <property type="entry name" value="BBE"/>
    <property type="match status" value="1"/>
</dbReference>
<comment type="similarity">
    <text evidence="1">Belongs to the oxygen-dependent FAD-linked oxidoreductase family.</text>
</comment>
<keyword evidence="3" id="KW-0732">Signal</keyword>
<dbReference type="Proteomes" id="UP001274830">
    <property type="component" value="Unassembled WGS sequence"/>
</dbReference>
<dbReference type="InterPro" id="IPR016169">
    <property type="entry name" value="FAD-bd_PCMH_sub2"/>
</dbReference>
<dbReference type="InterPro" id="IPR036318">
    <property type="entry name" value="FAD-bd_PCMH-like_sf"/>
</dbReference>
<dbReference type="PROSITE" id="PS51387">
    <property type="entry name" value="FAD_PCMH"/>
    <property type="match status" value="1"/>
</dbReference>